<evidence type="ECO:0000313" key="1">
    <source>
        <dbReference type="Proteomes" id="UP000504621"/>
    </source>
</evidence>
<dbReference type="GeneID" id="110409755"/>
<dbReference type="PANTHER" id="PTHR37807:SF4">
    <property type="entry name" value="DC1 DOMAIN-CONTAINING PROTEIN"/>
    <property type="match status" value="1"/>
</dbReference>
<dbReference type="Proteomes" id="UP000504621">
    <property type="component" value="Unplaced"/>
</dbReference>
<evidence type="ECO:0000313" key="2">
    <source>
        <dbReference type="RefSeq" id="XP_021274883.1"/>
    </source>
</evidence>
<accession>A0A6J0ZJ13</accession>
<name>A0A6J0ZJ13_9ROSI</name>
<sequence>MQELVDRPMILAVKGHLQKPRVEVACKLAKHLKYPLIDQDEITSVLQTSEHFDEISFDIVLKIASMQLTELKLAVIISTPLSQDTHFDKLKHLEKSAGAILVIIQCLPKDGSSDYDIGGVSKLTVDTTKQFDVEDFVLKELDKVKKRIYRHLHALTFSNKPNIETRLQCKRCREVISGPSYQCILGCDEYIFDKACAELQVDLEQVRKNCPDYLTRREPEYLFPRELRQNCNICEYNGREFSDSCHDCLFQTNLKATDAMIATLICMSAAFCWHEPFLTTMTSIL</sequence>
<gene>
    <name evidence="2" type="primary">LOC110409755</name>
</gene>
<proteinExistence type="predicted"/>
<dbReference type="OrthoDB" id="1884766at2759"/>
<dbReference type="AlphaFoldDB" id="A0A6J0ZJ13"/>
<dbReference type="PANTHER" id="PTHR37807">
    <property type="entry name" value="OS07G0160300 PROTEIN"/>
    <property type="match status" value="1"/>
</dbReference>
<dbReference type="RefSeq" id="XP_021274883.1">
    <property type="nucleotide sequence ID" value="XM_021419208.1"/>
</dbReference>
<protein>
    <submittedName>
        <fullName evidence="2">Uncharacterized protein LOC110409755 isoform X1</fullName>
    </submittedName>
</protein>
<dbReference type="InterPro" id="IPR027417">
    <property type="entry name" value="P-loop_NTPase"/>
</dbReference>
<reference evidence="2" key="1">
    <citation type="submission" date="2025-08" db="UniProtKB">
        <authorList>
            <consortium name="RefSeq"/>
        </authorList>
    </citation>
    <scope>IDENTIFICATION</scope>
    <source>
        <tissue evidence="2">Leaf</tissue>
    </source>
</reference>
<organism evidence="1 2">
    <name type="scientific">Herrania umbratica</name>
    <dbReference type="NCBI Taxonomy" id="108875"/>
    <lineage>
        <taxon>Eukaryota</taxon>
        <taxon>Viridiplantae</taxon>
        <taxon>Streptophyta</taxon>
        <taxon>Embryophyta</taxon>
        <taxon>Tracheophyta</taxon>
        <taxon>Spermatophyta</taxon>
        <taxon>Magnoliopsida</taxon>
        <taxon>eudicotyledons</taxon>
        <taxon>Gunneridae</taxon>
        <taxon>Pentapetalae</taxon>
        <taxon>rosids</taxon>
        <taxon>malvids</taxon>
        <taxon>Malvales</taxon>
        <taxon>Malvaceae</taxon>
        <taxon>Byttnerioideae</taxon>
        <taxon>Herrania</taxon>
    </lineage>
</organism>
<keyword evidence="1" id="KW-1185">Reference proteome</keyword>
<dbReference type="Gene3D" id="3.40.50.300">
    <property type="entry name" value="P-loop containing nucleotide triphosphate hydrolases"/>
    <property type="match status" value="1"/>
</dbReference>